<comment type="caution">
    <text evidence="1">The sequence shown here is derived from an EMBL/GenBank/DDBJ whole genome shotgun (WGS) entry which is preliminary data.</text>
</comment>
<gene>
    <name evidence="1" type="ORF">S12H4_61887</name>
</gene>
<accession>X1V0Y6</accession>
<reference evidence="1" key="1">
    <citation type="journal article" date="2014" name="Front. Microbiol.">
        <title>High frequency of phylogenetically diverse reductive dehalogenase-homologous genes in deep subseafloor sedimentary metagenomes.</title>
        <authorList>
            <person name="Kawai M."/>
            <person name="Futagami T."/>
            <person name="Toyoda A."/>
            <person name="Takaki Y."/>
            <person name="Nishi S."/>
            <person name="Hori S."/>
            <person name="Arai W."/>
            <person name="Tsubouchi T."/>
            <person name="Morono Y."/>
            <person name="Uchiyama I."/>
            <person name="Ito T."/>
            <person name="Fujiyama A."/>
            <person name="Inagaki F."/>
            <person name="Takami H."/>
        </authorList>
    </citation>
    <scope>NUCLEOTIDE SEQUENCE</scope>
    <source>
        <strain evidence="1">Expedition CK06-06</strain>
    </source>
</reference>
<organism evidence="1">
    <name type="scientific">marine sediment metagenome</name>
    <dbReference type="NCBI Taxonomy" id="412755"/>
    <lineage>
        <taxon>unclassified sequences</taxon>
        <taxon>metagenomes</taxon>
        <taxon>ecological metagenomes</taxon>
    </lineage>
</organism>
<evidence type="ECO:0000313" key="1">
    <source>
        <dbReference type="EMBL" id="GAJ23413.1"/>
    </source>
</evidence>
<name>X1V0Y6_9ZZZZ</name>
<dbReference type="AlphaFoldDB" id="X1V0Y6"/>
<dbReference type="EMBL" id="BARW01041259">
    <property type="protein sequence ID" value="GAJ23413.1"/>
    <property type="molecule type" value="Genomic_DNA"/>
</dbReference>
<protein>
    <submittedName>
        <fullName evidence="1">Uncharacterized protein</fullName>
    </submittedName>
</protein>
<proteinExistence type="predicted"/>
<sequence length="51" mass="5647">MEKDKVLANEISKYRDQLAQNLKLLVKGKKALAGYGRLSSTTSPKYMSKSG</sequence>